<evidence type="ECO:0000256" key="4">
    <source>
        <dbReference type="ARBA" id="ARBA00016175"/>
    </source>
</evidence>
<dbReference type="PANTHER" id="PTHR14865:SF2">
    <property type="entry name" value="CST COMPLEX SUBUNIT CTC1"/>
    <property type="match status" value="1"/>
</dbReference>
<evidence type="ECO:0000256" key="7">
    <source>
        <dbReference type="ARBA" id="ARBA00023125"/>
    </source>
</evidence>
<dbReference type="EnsemblPlants" id="QL02p006174:mrna">
    <property type="protein sequence ID" value="QL02p006174:mrna"/>
    <property type="gene ID" value="QL02p006174"/>
</dbReference>
<keyword evidence="8" id="KW-0539">Nucleus</keyword>
<protein>
    <recommendedName>
        <fullName evidence="4">CST complex subunit CTC1</fullName>
    </recommendedName>
</protein>
<keyword evidence="6" id="KW-0779">Telomere</keyword>
<keyword evidence="5" id="KW-0158">Chromosome</keyword>
<dbReference type="InterPro" id="IPR042617">
    <property type="entry name" value="CTC1-like"/>
</dbReference>
<comment type="similarity">
    <text evidence="3">Belongs to the CTC1 family.</text>
</comment>
<dbReference type="GO" id="GO:1990879">
    <property type="term" value="C:CST complex"/>
    <property type="evidence" value="ECO:0007669"/>
    <property type="project" value="TreeGrafter"/>
</dbReference>
<dbReference type="FunCoup" id="A0A7N2KRW3">
    <property type="interactions" value="1302"/>
</dbReference>
<dbReference type="Pfam" id="PF15491">
    <property type="entry name" value="CTC1_2"/>
    <property type="match status" value="1"/>
</dbReference>
<accession>A0A7N2KRW3</accession>
<dbReference type="GO" id="GO:0045740">
    <property type="term" value="P:positive regulation of DNA replication"/>
    <property type="evidence" value="ECO:0007669"/>
    <property type="project" value="TreeGrafter"/>
</dbReference>
<dbReference type="PANTHER" id="PTHR14865">
    <property type="entry name" value="CST COMPLEX SUBUNIT CTC1"/>
    <property type="match status" value="1"/>
</dbReference>
<dbReference type="GO" id="GO:0042162">
    <property type="term" value="F:telomeric DNA binding"/>
    <property type="evidence" value="ECO:0007669"/>
    <property type="project" value="TreeGrafter"/>
</dbReference>
<comment type="subcellular location">
    <subcellularLocation>
        <location evidence="2">Chromosome</location>
        <location evidence="2">Telomere</location>
    </subcellularLocation>
    <subcellularLocation>
        <location evidence="1">Nucleus</location>
    </subcellularLocation>
</comment>
<evidence type="ECO:0000256" key="1">
    <source>
        <dbReference type="ARBA" id="ARBA00004123"/>
    </source>
</evidence>
<dbReference type="InterPro" id="IPR028262">
    <property type="entry name" value="CTC1_plant"/>
</dbReference>
<dbReference type="GO" id="GO:0010833">
    <property type="term" value="P:telomere maintenance via telomere lengthening"/>
    <property type="evidence" value="ECO:0007669"/>
    <property type="project" value="TreeGrafter"/>
</dbReference>
<evidence type="ECO:0000256" key="5">
    <source>
        <dbReference type="ARBA" id="ARBA00022454"/>
    </source>
</evidence>
<feature type="compositionally biased region" description="Low complexity" evidence="9">
    <location>
        <begin position="54"/>
        <end position="68"/>
    </location>
</feature>
<evidence type="ECO:0000256" key="3">
    <source>
        <dbReference type="ARBA" id="ARBA00006332"/>
    </source>
</evidence>
<dbReference type="Gramene" id="QL02p006174:mrna">
    <property type="protein sequence ID" value="QL02p006174:mrna"/>
    <property type="gene ID" value="QL02p006174"/>
</dbReference>
<keyword evidence="11" id="KW-1185">Reference proteome</keyword>
<reference evidence="11" key="1">
    <citation type="journal article" date="2016" name="G3 (Bethesda)">
        <title>First Draft Assembly and Annotation of the Genome of a California Endemic Oak Quercus lobata Nee (Fagaceae).</title>
        <authorList>
            <person name="Sork V.L."/>
            <person name="Fitz-Gibbon S.T."/>
            <person name="Puiu D."/>
            <person name="Crepeau M."/>
            <person name="Gugger P.F."/>
            <person name="Sherman R."/>
            <person name="Stevens K."/>
            <person name="Langley C.H."/>
            <person name="Pellegrini M."/>
            <person name="Salzberg S.L."/>
        </authorList>
    </citation>
    <scope>NUCLEOTIDE SEQUENCE [LARGE SCALE GENOMIC DNA]</scope>
    <source>
        <strain evidence="11">cv. SW786</strain>
    </source>
</reference>
<reference evidence="10" key="2">
    <citation type="submission" date="2021-01" db="UniProtKB">
        <authorList>
            <consortium name="EnsemblPlants"/>
        </authorList>
    </citation>
    <scope>IDENTIFICATION</scope>
</reference>
<feature type="compositionally biased region" description="Basic residues" evidence="9">
    <location>
        <begin position="40"/>
        <end position="49"/>
    </location>
</feature>
<dbReference type="InParanoid" id="A0A7N2KRW3"/>
<dbReference type="OMA" id="IILNACW"/>
<dbReference type="GO" id="GO:0003697">
    <property type="term" value="F:single-stranded DNA binding"/>
    <property type="evidence" value="ECO:0007669"/>
    <property type="project" value="TreeGrafter"/>
</dbReference>
<keyword evidence="7" id="KW-0238">DNA-binding</keyword>
<evidence type="ECO:0000256" key="9">
    <source>
        <dbReference type="SAM" id="MobiDB-lite"/>
    </source>
</evidence>
<sequence>MDDPTPKLLTISDLIHRNRPITATSSLHSRLPGRPISPKPKPKPKHKPKPPNPTHLNPNPKTLTPLNNPATMIGTLTLPINTSPSNPNPNFRCPYNNNNCLQFSDDSASICCDVLDLDVRIIGKKIRVLAWNFIPLKRGGWFLEIIKWSFLESSGPGLGRCSNVDTFPLVSGSSSTTTDADPKAWHRIHGALEFISPVSVVPCNKRGVNSSLRGFLLQVIACECKLCSSKSSKLGLNDSIREHDTHSYTKPVFVYFCGSASFWHPVIVKLIGKIVMVSGLNMKLVYIGKKESRLMYVTTEKSALHLCRLSKKWALREKRVMEGKGECGSYKGVIRGVYMEGMVVELDNEVWLLLTEHLLTPPHSLRVGALISVRNVHFVNPKFSWKKMLILGACFKTSIVVESFSPLETGSHVVSQLQSMLGKFVESLVFSARLWVLLVISCFGKKFAGMTNEEILGSKHKEGLAQVYASLHLPPPAFRSRHGSFVEVCNHDQCGCGSEVHSNNLKLVMPISSFICHCEATWMRMLQRENDCKNICENNQFNLQSCEGRFYGRSIKKIITSEDMGISLLGSLKMSWVINFCRSDHHENAFYSDFSLFWKITVGRLQLVDATGNIDVLIPDLPSTWNTHSIYEVIDYSLIIEGEPHLIDHLGLLDNESVSCRSIFQCIPLARDINLAVYIYFHLRDATCRNLPFYPCIDKKDDFEKLEGGAFHLLRVTHKFPVLHKLNGDMAVSNTSSLFVEAIILPWDLFLNGDGLPTKVSMEQLEEPMECCAGENYQEHASLKRRKIDHASIKALSAAVMYDCSKPDHGLSSCSNSYAQFNEELMSCNLSSYQKISCLITVRGVNCNSMVSSGTLQCTSSSLNGGGGCRPSARKVLLEIKSESFFKYQFLQIGGYYITKHHGDDSFCKKGSGYVSDAKVLLNSGIHMWSLSYAFDEVFPDSNSSDHRVFSSSTFSNNEALSENKLEHLQVFTENSPSTCSDVHIIFPANVRDILEANLGGLEDGLVKPIVPPKEITNDSLSMASTDCSCLFPEGNLSSLRGQVVSFYSMDHSSIDAHLSCESLGDILQTRFFQGVIRSFCIHVLVDHHIVRICGSLNKRAIPIGFGPGAYATFHRILDRGGKNSFMLTPVTFIVINSISAVSEPYNDKNINSWPASDVHNDAAPDTVSSGLISDLIQRVDCKPMRFRCRVVAIHTLVLEKRRNVKYDDLQSKDTSRTPFVDIPFAGFVLDDGSSSSFCWANAERAATLLRLHEKLPQGAFENSGWTSKWAQIDDNACSTIIYHIERIIRNHDRITVKNHGSMFDSSYQDLAVSVSSDNALSCSDENLLKFIIFNACFGTFWNVVASVMDPSTVRQLGKEHLSGMGPTVHAIQNIWAMEVCYSNQLTDGRYLIQELLNR</sequence>
<evidence type="ECO:0000256" key="2">
    <source>
        <dbReference type="ARBA" id="ARBA00004574"/>
    </source>
</evidence>
<organism evidence="10 11">
    <name type="scientific">Quercus lobata</name>
    <name type="common">Valley oak</name>
    <dbReference type="NCBI Taxonomy" id="97700"/>
    <lineage>
        <taxon>Eukaryota</taxon>
        <taxon>Viridiplantae</taxon>
        <taxon>Streptophyta</taxon>
        <taxon>Embryophyta</taxon>
        <taxon>Tracheophyta</taxon>
        <taxon>Spermatophyta</taxon>
        <taxon>Magnoliopsida</taxon>
        <taxon>eudicotyledons</taxon>
        <taxon>Gunneridae</taxon>
        <taxon>Pentapetalae</taxon>
        <taxon>rosids</taxon>
        <taxon>fabids</taxon>
        <taxon>Fagales</taxon>
        <taxon>Fagaceae</taxon>
        <taxon>Quercus</taxon>
    </lineage>
</organism>
<evidence type="ECO:0000256" key="6">
    <source>
        <dbReference type="ARBA" id="ARBA00022895"/>
    </source>
</evidence>
<dbReference type="Proteomes" id="UP000594261">
    <property type="component" value="Chromosome 2"/>
</dbReference>
<name>A0A7N2KRW3_QUELO</name>
<evidence type="ECO:0000256" key="8">
    <source>
        <dbReference type="ARBA" id="ARBA00023242"/>
    </source>
</evidence>
<proteinExistence type="inferred from homology"/>
<evidence type="ECO:0000313" key="10">
    <source>
        <dbReference type="EnsemblPlants" id="QL02p006174:mrna"/>
    </source>
</evidence>
<feature type="region of interest" description="Disordered" evidence="9">
    <location>
        <begin position="1"/>
        <end position="68"/>
    </location>
</feature>
<evidence type="ECO:0000313" key="11">
    <source>
        <dbReference type="Proteomes" id="UP000594261"/>
    </source>
</evidence>